<sequence length="282" mass="30793">MFCDDRWGPIFLKAVNVLFIIFGLALVIPGVLVLVNVDLVNDNVLPLMKELTYGGFNLGDVITSLSVSLIVVGTIVLIIATLGAIGAFCNRPACLDIYAGIVLLLFIAKLFAIFLWFDMNAKLQTLIRTNMLSVLQTQYSADDLSTSQISTAFNYLFMSFSCCAVNTLNGTVNDFDNSPWITSGSAGSKEIPTFCCVGVTQASFSTFNDTSCTDTVTANYQTTGCYDAVYSLLSSYSIAFIVIGISVLVIEALAVVTATNYTHYKTKQEERLRRKQEKKNKA</sequence>
<evidence type="ECO:0000256" key="4">
    <source>
        <dbReference type="ARBA" id="ARBA00022989"/>
    </source>
</evidence>
<dbReference type="InterPro" id="IPR018499">
    <property type="entry name" value="Tetraspanin/Peripherin"/>
</dbReference>
<keyword evidence="8" id="KW-1185">Reference proteome</keyword>
<keyword evidence="5 6" id="KW-0472">Membrane</keyword>
<dbReference type="EnsemblMetazoa" id="G25716.3">
    <property type="protein sequence ID" value="G25716.3:cds"/>
    <property type="gene ID" value="G25716"/>
</dbReference>
<comment type="similarity">
    <text evidence="2">Belongs to the tetraspanin (TM4SF) family.</text>
</comment>
<protein>
    <recommendedName>
        <fullName evidence="9">Tetraspanin</fullName>
    </recommendedName>
</protein>
<feature type="transmembrane region" description="Helical" evidence="6">
    <location>
        <begin position="61"/>
        <end position="85"/>
    </location>
</feature>
<dbReference type="InterPro" id="IPR000301">
    <property type="entry name" value="Tetraspanin_animals"/>
</dbReference>
<evidence type="ECO:0000256" key="2">
    <source>
        <dbReference type="ARBA" id="ARBA00006840"/>
    </source>
</evidence>
<dbReference type="KEGG" id="crg:105327321"/>
<dbReference type="Proteomes" id="UP000005408">
    <property type="component" value="Unassembled WGS sequence"/>
</dbReference>
<evidence type="ECO:0000256" key="5">
    <source>
        <dbReference type="ARBA" id="ARBA00023136"/>
    </source>
</evidence>
<accession>A0A8W8L028</accession>
<evidence type="ECO:0000313" key="7">
    <source>
        <dbReference type="EnsemblMetazoa" id="G25716.3:cds"/>
    </source>
</evidence>
<proteinExistence type="inferred from homology"/>
<dbReference type="RefSeq" id="XP_011426025.1">
    <property type="nucleotide sequence ID" value="XM_011427723.4"/>
</dbReference>
<evidence type="ECO:0000313" key="8">
    <source>
        <dbReference type="Proteomes" id="UP000005408"/>
    </source>
</evidence>
<evidence type="ECO:0000256" key="3">
    <source>
        <dbReference type="ARBA" id="ARBA00022692"/>
    </source>
</evidence>
<dbReference type="OrthoDB" id="6133340at2759"/>
<keyword evidence="3 6" id="KW-0812">Transmembrane</keyword>
<name>A0A8W8L028_MAGGI</name>
<keyword evidence="4 6" id="KW-1133">Transmembrane helix</keyword>
<dbReference type="RefSeq" id="XP_011426024.1">
    <property type="nucleotide sequence ID" value="XM_011427722.4"/>
</dbReference>
<dbReference type="PRINTS" id="PR00259">
    <property type="entry name" value="TMFOUR"/>
</dbReference>
<evidence type="ECO:0008006" key="9">
    <source>
        <dbReference type="Google" id="ProtNLM"/>
    </source>
</evidence>
<dbReference type="GO" id="GO:0016020">
    <property type="term" value="C:membrane"/>
    <property type="evidence" value="ECO:0007669"/>
    <property type="project" value="UniProtKB-SubCell"/>
</dbReference>
<reference evidence="7" key="1">
    <citation type="submission" date="2022-08" db="UniProtKB">
        <authorList>
            <consortium name="EnsemblMetazoa"/>
        </authorList>
    </citation>
    <scope>IDENTIFICATION</scope>
    <source>
        <strain evidence="7">05x7-T-G4-1.051#20</strain>
    </source>
</reference>
<comment type="subcellular location">
    <subcellularLocation>
        <location evidence="1">Membrane</location>
        <topology evidence="1">Multi-pass membrane protein</topology>
    </subcellularLocation>
</comment>
<dbReference type="GeneID" id="105327321"/>
<dbReference type="OMA" id="IASACMI"/>
<organism evidence="7 8">
    <name type="scientific">Magallana gigas</name>
    <name type="common">Pacific oyster</name>
    <name type="synonym">Crassostrea gigas</name>
    <dbReference type="NCBI Taxonomy" id="29159"/>
    <lineage>
        <taxon>Eukaryota</taxon>
        <taxon>Metazoa</taxon>
        <taxon>Spiralia</taxon>
        <taxon>Lophotrochozoa</taxon>
        <taxon>Mollusca</taxon>
        <taxon>Bivalvia</taxon>
        <taxon>Autobranchia</taxon>
        <taxon>Pteriomorphia</taxon>
        <taxon>Ostreida</taxon>
        <taxon>Ostreoidea</taxon>
        <taxon>Ostreidae</taxon>
        <taxon>Magallana</taxon>
    </lineage>
</organism>
<dbReference type="RefSeq" id="XP_011426022.1">
    <property type="nucleotide sequence ID" value="XM_011427720.4"/>
</dbReference>
<dbReference type="PANTHER" id="PTHR19282">
    <property type="entry name" value="TETRASPANIN"/>
    <property type="match status" value="1"/>
</dbReference>
<dbReference type="AlphaFoldDB" id="A0A8W8L028"/>
<dbReference type="Pfam" id="PF00335">
    <property type="entry name" value="Tetraspanin"/>
    <property type="match status" value="1"/>
</dbReference>
<feature type="transmembrane region" description="Helical" evidence="6">
    <location>
        <begin position="97"/>
        <end position="117"/>
    </location>
</feature>
<feature type="transmembrane region" description="Helical" evidence="6">
    <location>
        <begin position="12"/>
        <end position="35"/>
    </location>
</feature>
<evidence type="ECO:0000256" key="1">
    <source>
        <dbReference type="ARBA" id="ARBA00004141"/>
    </source>
</evidence>
<feature type="transmembrane region" description="Helical" evidence="6">
    <location>
        <begin position="236"/>
        <end position="261"/>
    </location>
</feature>
<dbReference type="PIRSF" id="PIRSF002419">
    <property type="entry name" value="Tetraspanin"/>
    <property type="match status" value="1"/>
</dbReference>
<evidence type="ECO:0000256" key="6">
    <source>
        <dbReference type="SAM" id="Phobius"/>
    </source>
</evidence>